<gene>
    <name evidence="2" type="ORF">N0B31_09460</name>
</gene>
<dbReference type="EMBL" id="CP104003">
    <property type="protein sequence ID" value="UWM56503.1"/>
    <property type="molecule type" value="Genomic_DNA"/>
</dbReference>
<evidence type="ECO:0000256" key="1">
    <source>
        <dbReference type="SAM" id="MobiDB-lite"/>
    </source>
</evidence>
<dbReference type="GeneID" id="74942648"/>
<dbReference type="KEGG" id="ssai:N0B31_09460"/>
<reference evidence="2" key="1">
    <citation type="submission" date="2022-09" db="EMBL/GenBank/DDBJ databases">
        <title>Diverse halophilic archaea isolated from saline environments.</title>
        <authorList>
            <person name="Cui H.-L."/>
        </authorList>
    </citation>
    <scope>NUCLEOTIDE SEQUENCE</scope>
    <source>
        <strain evidence="2">ZS-35-S2</strain>
    </source>
</reference>
<accession>A0A9E7R727</accession>
<keyword evidence="3" id="KW-1185">Reference proteome</keyword>
<dbReference type="Proteomes" id="UP001057580">
    <property type="component" value="Chromosome"/>
</dbReference>
<dbReference type="RefSeq" id="WP_260643617.1">
    <property type="nucleotide sequence ID" value="NZ_CP104003.1"/>
</dbReference>
<sequence length="126" mass="13036">MDTNSIERALNATLNGAATGAAVYLLGRATGYQHPRVAATLVGTAVGVGTYSAMAHVDFEAIAEAAAAAEAEVEAAVEETDVVDVPVDAPDEESADEPHRRRRTEVLSSAVEHAMGFRGGEEEPSA</sequence>
<evidence type="ECO:0000313" key="3">
    <source>
        <dbReference type="Proteomes" id="UP001057580"/>
    </source>
</evidence>
<proteinExistence type="predicted"/>
<protein>
    <submittedName>
        <fullName evidence="2">Uncharacterized protein</fullName>
    </submittedName>
</protein>
<feature type="region of interest" description="Disordered" evidence="1">
    <location>
        <begin position="84"/>
        <end position="105"/>
    </location>
</feature>
<evidence type="ECO:0000313" key="2">
    <source>
        <dbReference type="EMBL" id="UWM56503.1"/>
    </source>
</evidence>
<name>A0A9E7R727_9EURY</name>
<dbReference type="AlphaFoldDB" id="A0A9E7R727"/>
<organism evidence="2 3">
    <name type="scientific">Salinirubellus salinus</name>
    <dbReference type="NCBI Taxonomy" id="1364945"/>
    <lineage>
        <taxon>Archaea</taxon>
        <taxon>Methanobacteriati</taxon>
        <taxon>Methanobacteriota</taxon>
        <taxon>Stenosarchaea group</taxon>
        <taxon>Halobacteria</taxon>
        <taxon>Halobacteriales</taxon>
        <taxon>Natronomonadaceae</taxon>
        <taxon>Salinirubellus</taxon>
    </lineage>
</organism>